<protein>
    <recommendedName>
        <fullName evidence="4">F-box domain-containing protein</fullName>
    </recommendedName>
</protein>
<dbReference type="OrthoDB" id="10019384at2759"/>
<evidence type="ECO:0000313" key="3">
    <source>
        <dbReference type="Proteomes" id="UP000663829"/>
    </source>
</evidence>
<organism evidence="1 3">
    <name type="scientific">Didymodactylos carnosus</name>
    <dbReference type="NCBI Taxonomy" id="1234261"/>
    <lineage>
        <taxon>Eukaryota</taxon>
        <taxon>Metazoa</taxon>
        <taxon>Spiralia</taxon>
        <taxon>Gnathifera</taxon>
        <taxon>Rotifera</taxon>
        <taxon>Eurotatoria</taxon>
        <taxon>Bdelloidea</taxon>
        <taxon>Philodinida</taxon>
        <taxon>Philodinidae</taxon>
        <taxon>Didymodactylos</taxon>
    </lineage>
</organism>
<name>A0A813PXV3_9BILA</name>
<sequence length="334" mass="39581">MATPEVMPNEMFEEIFQYIPSCDLYYGFYNLNSRINSILHHLHQWKFDLLYQCSIKHDCQDLISKFNKQIIYLLMDANDFCLHFQSKNYINLKSLVLLCESITTNQLNELVHQLGSLKQLTSLSLTLCCHENYNYGQILLTIPTLKRYLLSGADYTKFKFILPTTCIISNLEYMNIDPFSPNSINVIINQLLNLKYLNVDIFEQLTPSLLTINKNLSLTYLRINIHTTNQFDEFEIFVEYFPNLKHLSCCIYSPNDFNFINDQRWQSLITTKLINLKYFYCFIAHLESEIKEQAKTTLLSFQNEFWLQWNTKCVYDCENGSICIQTQNYDYDYD</sequence>
<dbReference type="Proteomes" id="UP000681722">
    <property type="component" value="Unassembled WGS sequence"/>
</dbReference>
<dbReference type="EMBL" id="CAJNOQ010000093">
    <property type="protein sequence ID" value="CAF0755317.1"/>
    <property type="molecule type" value="Genomic_DNA"/>
</dbReference>
<gene>
    <name evidence="1" type="ORF">GPM918_LOCUS1078</name>
    <name evidence="2" type="ORF">SRO942_LOCUS1078</name>
</gene>
<evidence type="ECO:0000313" key="1">
    <source>
        <dbReference type="EMBL" id="CAF0755317.1"/>
    </source>
</evidence>
<keyword evidence="3" id="KW-1185">Reference proteome</keyword>
<dbReference type="Proteomes" id="UP000663829">
    <property type="component" value="Unassembled WGS sequence"/>
</dbReference>
<dbReference type="EMBL" id="CAJOBC010000093">
    <property type="protein sequence ID" value="CAF3535577.1"/>
    <property type="molecule type" value="Genomic_DNA"/>
</dbReference>
<proteinExistence type="predicted"/>
<evidence type="ECO:0008006" key="4">
    <source>
        <dbReference type="Google" id="ProtNLM"/>
    </source>
</evidence>
<comment type="caution">
    <text evidence="1">The sequence shown here is derived from an EMBL/GenBank/DDBJ whole genome shotgun (WGS) entry which is preliminary data.</text>
</comment>
<accession>A0A813PXV3</accession>
<dbReference type="AlphaFoldDB" id="A0A813PXV3"/>
<evidence type="ECO:0000313" key="2">
    <source>
        <dbReference type="EMBL" id="CAF3535577.1"/>
    </source>
</evidence>
<reference evidence="1" key="1">
    <citation type="submission" date="2021-02" db="EMBL/GenBank/DDBJ databases">
        <authorList>
            <person name="Nowell W R."/>
        </authorList>
    </citation>
    <scope>NUCLEOTIDE SEQUENCE</scope>
</reference>